<dbReference type="EMBL" id="NEVJ01000003">
    <property type="protein sequence ID" value="OZI18771.1"/>
    <property type="molecule type" value="Genomic_DNA"/>
</dbReference>
<dbReference type="InterPro" id="IPR005064">
    <property type="entry name" value="BUG"/>
</dbReference>
<evidence type="ECO:0000313" key="3">
    <source>
        <dbReference type="EMBL" id="OZI18771.1"/>
    </source>
</evidence>
<feature type="signal peptide" evidence="2">
    <location>
        <begin position="1"/>
        <end position="30"/>
    </location>
</feature>
<dbReference type="Gene3D" id="3.40.190.150">
    <property type="entry name" value="Bordetella uptake gene, domain 1"/>
    <property type="match status" value="1"/>
</dbReference>
<sequence>MSAFHPAGARLAAAALFALSALAVAPSTRAGTFPEHTVRLIVPQSAGSGGDVVARLLGDRMGSELGASVVVENRAGANGIVAMSYVAKAPADGYTLLLAGVSQMSFNPKLYKQLPYDAERDYTYVAPVVDTPFVLVANKDAPYKTLAQLIAAAKAAPGNITYASAGAGNSTHLSTEMLAHGAGIQLKHIPYKGSGPALNAVIGGQVELMTSVLGSALPQIRAGNVVPLAVLADQRAADLPGVPTVKEAGLDVPPMPGWFAIVGPAGMDKAVVDKLNAAVQAAIADPAVNAKLKGLYFVPLQGSAEQMRARAQDDAKSWGAFIAKAGIQVD</sequence>
<reference evidence="3" key="1">
    <citation type="submission" date="2017-05" db="EMBL/GenBank/DDBJ databases">
        <title>Complete and WGS of Bordetella genogroups.</title>
        <authorList>
            <person name="Spilker T."/>
            <person name="Lipuma J."/>
        </authorList>
    </citation>
    <scope>NUCLEOTIDE SEQUENCE</scope>
    <source>
        <strain evidence="3">AU21707</strain>
    </source>
</reference>
<comment type="similarity">
    <text evidence="1">Belongs to the UPF0065 (bug) family.</text>
</comment>
<dbReference type="AlphaFoldDB" id="A0A261R1B5"/>
<organism evidence="3 4">
    <name type="scientific">Bordetella genomosp. 9</name>
    <dbReference type="NCBI Taxonomy" id="1416803"/>
    <lineage>
        <taxon>Bacteria</taxon>
        <taxon>Pseudomonadati</taxon>
        <taxon>Pseudomonadota</taxon>
        <taxon>Betaproteobacteria</taxon>
        <taxon>Burkholderiales</taxon>
        <taxon>Alcaligenaceae</taxon>
        <taxon>Bordetella</taxon>
    </lineage>
</organism>
<protein>
    <submittedName>
        <fullName evidence="3">ABC transporter substrate-binding protein</fullName>
    </submittedName>
</protein>
<proteinExistence type="inferred from homology"/>
<comment type="caution">
    <text evidence="3">The sequence shown here is derived from an EMBL/GenBank/DDBJ whole genome shotgun (WGS) entry which is preliminary data.</text>
</comment>
<feature type="chain" id="PRO_5012514825" evidence="2">
    <location>
        <begin position="31"/>
        <end position="330"/>
    </location>
</feature>
<dbReference type="PANTHER" id="PTHR42928:SF5">
    <property type="entry name" value="BLR1237 PROTEIN"/>
    <property type="match status" value="1"/>
</dbReference>
<dbReference type="RefSeq" id="WP_094847457.1">
    <property type="nucleotide sequence ID" value="NZ_NEVJ01000003.1"/>
</dbReference>
<keyword evidence="4" id="KW-1185">Reference proteome</keyword>
<dbReference type="InterPro" id="IPR042100">
    <property type="entry name" value="Bug_dom1"/>
</dbReference>
<gene>
    <name evidence="3" type="ORF">CAL26_13825</name>
</gene>
<dbReference type="SUPFAM" id="SSF53850">
    <property type="entry name" value="Periplasmic binding protein-like II"/>
    <property type="match status" value="1"/>
</dbReference>
<evidence type="ECO:0000313" key="4">
    <source>
        <dbReference type="Proteomes" id="UP000216857"/>
    </source>
</evidence>
<accession>A0A261R1B5</accession>
<dbReference type="OrthoDB" id="8678477at2"/>
<dbReference type="Gene3D" id="3.40.190.10">
    <property type="entry name" value="Periplasmic binding protein-like II"/>
    <property type="match status" value="1"/>
</dbReference>
<evidence type="ECO:0000256" key="1">
    <source>
        <dbReference type="ARBA" id="ARBA00006987"/>
    </source>
</evidence>
<keyword evidence="2" id="KW-0732">Signal</keyword>
<name>A0A261R1B5_9BORD</name>
<evidence type="ECO:0000256" key="2">
    <source>
        <dbReference type="SAM" id="SignalP"/>
    </source>
</evidence>
<dbReference type="PIRSF" id="PIRSF017082">
    <property type="entry name" value="YflP"/>
    <property type="match status" value="1"/>
</dbReference>
<dbReference type="Proteomes" id="UP000216857">
    <property type="component" value="Unassembled WGS sequence"/>
</dbReference>
<dbReference type="Pfam" id="PF03401">
    <property type="entry name" value="TctC"/>
    <property type="match status" value="1"/>
</dbReference>
<dbReference type="PANTHER" id="PTHR42928">
    <property type="entry name" value="TRICARBOXYLATE-BINDING PROTEIN"/>
    <property type="match status" value="1"/>
</dbReference>
<dbReference type="CDD" id="cd07012">
    <property type="entry name" value="PBP2_Bug_TTT"/>
    <property type="match status" value="1"/>
</dbReference>